<comment type="caution">
    <text evidence="8">The sequence shown here is derived from an EMBL/GenBank/DDBJ whole genome shotgun (WGS) entry which is preliminary data.</text>
</comment>
<dbReference type="Proteomes" id="UP001283361">
    <property type="component" value="Unassembled WGS sequence"/>
</dbReference>
<evidence type="ECO:0000256" key="3">
    <source>
        <dbReference type="ARBA" id="ARBA00022692"/>
    </source>
</evidence>
<dbReference type="EMBL" id="JAWDGP010005809">
    <property type="protein sequence ID" value="KAK3751684.1"/>
    <property type="molecule type" value="Genomic_DNA"/>
</dbReference>
<accession>A0AAE1D2A8</accession>
<keyword evidence="3 7" id="KW-0812">Transmembrane</keyword>
<feature type="region of interest" description="Disordered" evidence="6">
    <location>
        <begin position="41"/>
        <end position="80"/>
    </location>
</feature>
<sequence>MAIVLDEPSFFENILNYALYAGAAFQLLCIFAAITISQSPNEKEEEAAMKQQVSATHHALHSRPQESSTRRGKKDKKKHR</sequence>
<dbReference type="GO" id="GO:0016020">
    <property type="term" value="C:membrane"/>
    <property type="evidence" value="ECO:0007669"/>
    <property type="project" value="UniProtKB-SubCell"/>
</dbReference>
<evidence type="ECO:0008006" key="10">
    <source>
        <dbReference type="Google" id="ProtNLM"/>
    </source>
</evidence>
<keyword evidence="9" id="KW-1185">Reference proteome</keyword>
<evidence type="ECO:0000256" key="6">
    <source>
        <dbReference type="SAM" id="MobiDB-lite"/>
    </source>
</evidence>
<organism evidence="8 9">
    <name type="scientific">Elysia crispata</name>
    <name type="common">lettuce slug</name>
    <dbReference type="NCBI Taxonomy" id="231223"/>
    <lineage>
        <taxon>Eukaryota</taxon>
        <taxon>Metazoa</taxon>
        <taxon>Spiralia</taxon>
        <taxon>Lophotrochozoa</taxon>
        <taxon>Mollusca</taxon>
        <taxon>Gastropoda</taxon>
        <taxon>Heterobranchia</taxon>
        <taxon>Euthyneura</taxon>
        <taxon>Panpulmonata</taxon>
        <taxon>Sacoglossa</taxon>
        <taxon>Placobranchoidea</taxon>
        <taxon>Plakobranchidae</taxon>
        <taxon>Elysia</taxon>
    </lineage>
</organism>
<keyword evidence="4 7" id="KW-1133">Transmembrane helix</keyword>
<evidence type="ECO:0000313" key="9">
    <source>
        <dbReference type="Proteomes" id="UP001283361"/>
    </source>
</evidence>
<evidence type="ECO:0000256" key="5">
    <source>
        <dbReference type="ARBA" id="ARBA00023136"/>
    </source>
</evidence>
<reference evidence="8" key="1">
    <citation type="journal article" date="2023" name="G3 (Bethesda)">
        <title>A reference genome for the long-term kleptoplast-retaining sea slug Elysia crispata morphotype clarki.</title>
        <authorList>
            <person name="Eastman K.E."/>
            <person name="Pendleton A.L."/>
            <person name="Shaikh M.A."/>
            <person name="Suttiyut T."/>
            <person name="Ogas R."/>
            <person name="Tomko P."/>
            <person name="Gavelis G."/>
            <person name="Widhalm J.R."/>
            <person name="Wisecaver J.H."/>
        </authorList>
    </citation>
    <scope>NUCLEOTIDE SEQUENCE</scope>
    <source>
        <strain evidence="8">ECLA1</strain>
    </source>
</reference>
<comment type="subcellular location">
    <subcellularLocation>
        <location evidence="1">Membrane</location>
        <topology evidence="1">Single-pass membrane protein</topology>
    </subcellularLocation>
</comment>
<keyword evidence="5 7" id="KW-0472">Membrane</keyword>
<evidence type="ECO:0000256" key="1">
    <source>
        <dbReference type="ARBA" id="ARBA00004167"/>
    </source>
</evidence>
<feature type="transmembrane region" description="Helical" evidence="7">
    <location>
        <begin position="17"/>
        <end position="36"/>
    </location>
</feature>
<dbReference type="InterPro" id="IPR009621">
    <property type="entry name" value="UPF0239"/>
</dbReference>
<evidence type="ECO:0000256" key="4">
    <source>
        <dbReference type="ARBA" id="ARBA00022989"/>
    </source>
</evidence>
<comment type="similarity">
    <text evidence="2">Belongs to the UPF0239 family.</text>
</comment>
<dbReference type="PANTHER" id="PTHR14409:SF0">
    <property type="entry name" value="PROTEIN MANBAL"/>
    <property type="match status" value="1"/>
</dbReference>
<dbReference type="PANTHER" id="PTHR14409">
    <property type="entry name" value="MANNOSIDASE, BETA A, LYSOSOMAL-LIKE, MANBAL PROTEIN"/>
    <property type="match status" value="1"/>
</dbReference>
<dbReference type="Pfam" id="PF06783">
    <property type="entry name" value="UPF0239"/>
    <property type="match status" value="1"/>
</dbReference>
<name>A0AAE1D2A8_9GAST</name>
<dbReference type="AlphaFoldDB" id="A0AAE1D2A8"/>
<feature type="compositionally biased region" description="Basic residues" evidence="6">
    <location>
        <begin position="70"/>
        <end position="80"/>
    </location>
</feature>
<proteinExistence type="inferred from homology"/>
<evidence type="ECO:0000313" key="8">
    <source>
        <dbReference type="EMBL" id="KAK3751684.1"/>
    </source>
</evidence>
<evidence type="ECO:0000256" key="7">
    <source>
        <dbReference type="SAM" id="Phobius"/>
    </source>
</evidence>
<protein>
    <recommendedName>
        <fullName evidence="10">Protein anon-73B1</fullName>
    </recommendedName>
</protein>
<gene>
    <name evidence="8" type="ORF">RRG08_065590</name>
</gene>
<evidence type="ECO:0000256" key="2">
    <source>
        <dbReference type="ARBA" id="ARBA00006839"/>
    </source>
</evidence>